<dbReference type="PROSITE" id="PS51257">
    <property type="entry name" value="PROKAR_LIPOPROTEIN"/>
    <property type="match status" value="1"/>
</dbReference>
<dbReference type="InterPro" id="IPR026444">
    <property type="entry name" value="Secre_tail"/>
</dbReference>
<reference evidence="2" key="1">
    <citation type="submission" date="2022-09" db="EMBL/GenBank/DDBJ databases">
        <title>Comparative genomics and taxonomic characterization of three novel marine species of genus Reichenbachiella exhibiting antioxidant and polysaccharide degradation activities.</title>
        <authorList>
            <person name="Muhammad N."/>
            <person name="Lee Y.-J."/>
            <person name="Ko J."/>
            <person name="Kim S.-G."/>
        </authorList>
    </citation>
    <scope>NUCLEOTIDE SEQUENCE</scope>
    <source>
        <strain evidence="2">BKB1-1</strain>
    </source>
</reference>
<proteinExistence type="predicted"/>
<dbReference type="Pfam" id="PF18962">
    <property type="entry name" value="Por_Secre_tail"/>
    <property type="match status" value="1"/>
</dbReference>
<dbReference type="EMBL" id="CP106679">
    <property type="protein sequence ID" value="UXP31437.1"/>
    <property type="molecule type" value="Genomic_DNA"/>
</dbReference>
<dbReference type="NCBIfam" id="TIGR04183">
    <property type="entry name" value="Por_Secre_tail"/>
    <property type="match status" value="1"/>
</dbReference>
<dbReference type="Proteomes" id="UP001065174">
    <property type="component" value="Chromosome"/>
</dbReference>
<evidence type="ECO:0000313" key="2">
    <source>
        <dbReference type="EMBL" id="UXP31437.1"/>
    </source>
</evidence>
<gene>
    <name evidence="2" type="ORF">N6H18_13865</name>
</gene>
<name>A0ABY6CLS4_9BACT</name>
<organism evidence="2 3">
    <name type="scientific">Reichenbachiella agarivorans</name>
    <dbReference type="NCBI Taxonomy" id="2979464"/>
    <lineage>
        <taxon>Bacteria</taxon>
        <taxon>Pseudomonadati</taxon>
        <taxon>Bacteroidota</taxon>
        <taxon>Cytophagia</taxon>
        <taxon>Cytophagales</taxon>
        <taxon>Reichenbachiellaceae</taxon>
        <taxon>Reichenbachiella</taxon>
    </lineage>
</organism>
<evidence type="ECO:0000259" key="1">
    <source>
        <dbReference type="Pfam" id="PF18962"/>
    </source>
</evidence>
<feature type="domain" description="Secretion system C-terminal sorting" evidence="1">
    <location>
        <begin position="545"/>
        <end position="608"/>
    </location>
</feature>
<accession>A0ABY6CLS4</accession>
<sequence>MQKKALFLWVILLSCSLVDVLHAQLLVSPIGHRTAIESTKNARILATGDTLELPFWDDFSWSLLHADSSLWNIENSQNVFINLTMAIKPPSIGVATFDGTNALGLPYSDETTALDNDILESKPINLANLEAADNVYLSFYWQREGYAEKPEPDDSLFVSFLNADEKWIVMYDGDLIGLDSSNYQWYKKSIHIKDPQFLHGGFKFKITGHGNPTGPFDVWHVDYVILDKNRTIANESIKDFTISTQPTSLFKSYSNIPFDQFFTYPDTIFASPSFTLTSLSTDANNPDFNFIVRDFLNGNTLSDEPQNTSQLPLQGVDYQQDYEVSPLTMAHFTPFQNLDSLFLESEITFISNDEPYYRVNDTVRFYTEIHETLSYDDGTAEFAAGVNLTTGEIAVQYSLPSPDTLTHVDIFFPIIYPLPDVATINLLIYKDLSEEAVATLRKQEYSVSYADSLNKFSRYELTTPVVLPAGEFYISMKQYTNSYVPIGLDKNTNNASKFYYKTGGDWIQNSDLNVPGSIMMRAIFADNDHVVMVTEEESEQATFTLYPNPANQQLNIAGEVDQVLIIDLAGKTHIISDKNKIPTGQLPNGIYVVKITSRDQVSTHKLVIRH</sequence>
<dbReference type="RefSeq" id="WP_262308876.1">
    <property type="nucleotide sequence ID" value="NZ_CP106679.1"/>
</dbReference>
<protein>
    <submittedName>
        <fullName evidence="2">T9SS type A sorting domain-containing protein</fullName>
    </submittedName>
</protein>
<keyword evidence="3" id="KW-1185">Reference proteome</keyword>
<evidence type="ECO:0000313" key="3">
    <source>
        <dbReference type="Proteomes" id="UP001065174"/>
    </source>
</evidence>